<feature type="region of interest" description="Disordered" evidence="5">
    <location>
        <begin position="327"/>
        <end position="355"/>
    </location>
</feature>
<dbReference type="InterPro" id="IPR013563">
    <property type="entry name" value="Oligopep_ABC_C"/>
</dbReference>
<dbReference type="InterPro" id="IPR003439">
    <property type="entry name" value="ABC_transporter-like_ATP-bd"/>
</dbReference>
<dbReference type="EC" id="3.6.3.-" evidence="7"/>
<evidence type="ECO:0000313" key="8">
    <source>
        <dbReference type="Proteomes" id="UP000254978"/>
    </source>
</evidence>
<comment type="similarity">
    <text evidence="1">Belongs to the ABC transporter superfamily.</text>
</comment>
<dbReference type="PANTHER" id="PTHR43776">
    <property type="entry name" value="TRANSPORT ATP-BINDING PROTEIN"/>
    <property type="match status" value="1"/>
</dbReference>
<dbReference type="InterPro" id="IPR027417">
    <property type="entry name" value="P-loop_NTPase"/>
</dbReference>
<evidence type="ECO:0000259" key="6">
    <source>
        <dbReference type="PROSITE" id="PS50893"/>
    </source>
</evidence>
<evidence type="ECO:0000313" key="7">
    <source>
        <dbReference type="EMBL" id="STZ59730.1"/>
    </source>
</evidence>
<evidence type="ECO:0000256" key="1">
    <source>
        <dbReference type="ARBA" id="ARBA00005417"/>
    </source>
</evidence>
<protein>
    <submittedName>
        <fullName evidence="7">ABC transporter ATP-binding protein</fullName>
        <ecNumber evidence="7">3.6.3.-</ecNumber>
    </submittedName>
</protein>
<gene>
    <name evidence="7" type="primary">gsiA_10</name>
    <name evidence="7" type="ORF">NCTC10821_03268</name>
</gene>
<dbReference type="SMART" id="SM00382">
    <property type="entry name" value="AAA"/>
    <property type="match status" value="1"/>
</dbReference>
<proteinExistence type="inferred from homology"/>
<dbReference type="GO" id="GO:0016887">
    <property type="term" value="F:ATP hydrolysis activity"/>
    <property type="evidence" value="ECO:0007669"/>
    <property type="project" value="InterPro"/>
</dbReference>
<dbReference type="SUPFAM" id="SSF52540">
    <property type="entry name" value="P-loop containing nucleoside triphosphate hydrolases"/>
    <property type="match status" value="1"/>
</dbReference>
<dbReference type="Gene3D" id="3.40.50.300">
    <property type="entry name" value="P-loop containing nucleotide triphosphate hydrolases"/>
    <property type="match status" value="1"/>
</dbReference>
<dbReference type="GO" id="GO:0015833">
    <property type="term" value="P:peptide transport"/>
    <property type="evidence" value="ECO:0007669"/>
    <property type="project" value="InterPro"/>
</dbReference>
<accession>A0A378TGF6</accession>
<evidence type="ECO:0000256" key="5">
    <source>
        <dbReference type="SAM" id="MobiDB-lite"/>
    </source>
</evidence>
<feature type="domain" description="ABC transporter" evidence="6">
    <location>
        <begin position="10"/>
        <end position="254"/>
    </location>
</feature>
<keyword evidence="7" id="KW-0378">Hydrolase</keyword>
<dbReference type="CDD" id="cd03257">
    <property type="entry name" value="ABC_NikE_OppD_transporters"/>
    <property type="match status" value="1"/>
</dbReference>
<dbReference type="PROSITE" id="PS50893">
    <property type="entry name" value="ABC_TRANSPORTER_2"/>
    <property type="match status" value="1"/>
</dbReference>
<dbReference type="InterPro" id="IPR003593">
    <property type="entry name" value="AAA+_ATPase"/>
</dbReference>
<dbReference type="NCBIfam" id="TIGR01727">
    <property type="entry name" value="oligo_HPY"/>
    <property type="match status" value="1"/>
</dbReference>
<sequence length="355" mass="38815">MSEQSRADLLEIDDLRVAYRGRGRRWKRVIDGVDLAVGQGETVGLVGESGSGKSTIGRAVLGLAHVETGSIVLEGRDIAHLSRKNRARLAEDLQVVFQDPYSSLNPAMPIGRILQEPLQVTKRMSEKEASELVQDLLSRVSLPRDAAGRYPSSFSGGQRQRIAIARALSTGAKLIVCDESVSALDVSTQAQIINLLKRLQRELGVAYLFISHDIAVVQNISDRIVVLYRGRVMEQGPADRVSRTPLHPYTRALLDAAPIPNPALQRQKRESRLHATPTQGTDNPDVAVDACPFSARCPFAEAVCSERRPIAVERDGVTVACHLYDPEAGHSRAGTPVATPRPITEKEKEHAHRTV</sequence>
<dbReference type="RefSeq" id="WP_068919274.1">
    <property type="nucleotide sequence ID" value="NZ_AP022600.1"/>
</dbReference>
<keyword evidence="2" id="KW-0813">Transport</keyword>
<dbReference type="AlphaFoldDB" id="A0A378TGF6"/>
<evidence type="ECO:0000256" key="4">
    <source>
        <dbReference type="ARBA" id="ARBA00022840"/>
    </source>
</evidence>
<name>A0A378TGF6_9MYCO</name>
<dbReference type="Pfam" id="PF00005">
    <property type="entry name" value="ABC_tran"/>
    <property type="match status" value="1"/>
</dbReference>
<keyword evidence="3" id="KW-0547">Nucleotide-binding</keyword>
<dbReference type="GO" id="GO:0005524">
    <property type="term" value="F:ATP binding"/>
    <property type="evidence" value="ECO:0007669"/>
    <property type="project" value="UniProtKB-KW"/>
</dbReference>
<dbReference type="PANTHER" id="PTHR43776:SF7">
    <property type="entry name" value="D,D-DIPEPTIDE TRANSPORT ATP-BINDING PROTEIN DDPF-RELATED"/>
    <property type="match status" value="1"/>
</dbReference>
<keyword evidence="8" id="KW-1185">Reference proteome</keyword>
<keyword evidence="4 7" id="KW-0067">ATP-binding</keyword>
<dbReference type="FunFam" id="3.40.50.300:FF:000016">
    <property type="entry name" value="Oligopeptide ABC transporter ATP-binding component"/>
    <property type="match status" value="1"/>
</dbReference>
<evidence type="ECO:0000256" key="3">
    <source>
        <dbReference type="ARBA" id="ARBA00022741"/>
    </source>
</evidence>
<evidence type="ECO:0000256" key="2">
    <source>
        <dbReference type="ARBA" id="ARBA00022448"/>
    </source>
</evidence>
<dbReference type="EMBL" id="UGQT01000001">
    <property type="protein sequence ID" value="STZ59730.1"/>
    <property type="molecule type" value="Genomic_DNA"/>
</dbReference>
<reference evidence="7 8" key="1">
    <citation type="submission" date="2018-06" db="EMBL/GenBank/DDBJ databases">
        <authorList>
            <consortium name="Pathogen Informatics"/>
            <person name="Doyle S."/>
        </authorList>
    </citation>
    <scope>NUCLEOTIDE SEQUENCE [LARGE SCALE GENOMIC DNA]</scope>
    <source>
        <strain evidence="7 8">NCTC10821</strain>
    </source>
</reference>
<dbReference type="OrthoDB" id="8036461at2"/>
<dbReference type="PROSITE" id="PS00211">
    <property type="entry name" value="ABC_TRANSPORTER_1"/>
    <property type="match status" value="1"/>
</dbReference>
<dbReference type="Pfam" id="PF08352">
    <property type="entry name" value="oligo_HPY"/>
    <property type="match status" value="1"/>
</dbReference>
<dbReference type="GO" id="GO:0055085">
    <property type="term" value="P:transmembrane transport"/>
    <property type="evidence" value="ECO:0007669"/>
    <property type="project" value="UniProtKB-ARBA"/>
</dbReference>
<organism evidence="7 8">
    <name type="scientific">Mycolicibacterium tokaiense</name>
    <dbReference type="NCBI Taxonomy" id="39695"/>
    <lineage>
        <taxon>Bacteria</taxon>
        <taxon>Bacillati</taxon>
        <taxon>Actinomycetota</taxon>
        <taxon>Actinomycetes</taxon>
        <taxon>Mycobacteriales</taxon>
        <taxon>Mycobacteriaceae</taxon>
        <taxon>Mycolicibacterium</taxon>
    </lineage>
</organism>
<feature type="compositionally biased region" description="Basic and acidic residues" evidence="5">
    <location>
        <begin position="343"/>
        <end position="355"/>
    </location>
</feature>
<dbReference type="Proteomes" id="UP000254978">
    <property type="component" value="Unassembled WGS sequence"/>
</dbReference>
<feature type="region of interest" description="Disordered" evidence="5">
    <location>
        <begin position="265"/>
        <end position="285"/>
    </location>
</feature>
<dbReference type="InterPro" id="IPR050319">
    <property type="entry name" value="ABC_transp_ATP-bind"/>
</dbReference>
<dbReference type="InterPro" id="IPR017871">
    <property type="entry name" value="ABC_transporter-like_CS"/>
</dbReference>